<dbReference type="Proteomes" id="UP000536711">
    <property type="component" value="Unassembled WGS sequence"/>
</dbReference>
<name>A0A8H4NK61_9HYPO</name>
<dbReference type="AlphaFoldDB" id="A0A8H4NK61"/>
<evidence type="ECO:0000313" key="2">
    <source>
        <dbReference type="Proteomes" id="UP000536711"/>
    </source>
</evidence>
<comment type="caution">
    <text evidence="1">The sequence shown here is derived from an EMBL/GenBank/DDBJ whole genome shotgun (WGS) entry which is preliminary data.</text>
</comment>
<protein>
    <submittedName>
        <fullName evidence="1">Uncharacterized protein</fullName>
    </submittedName>
</protein>
<keyword evidence="2" id="KW-1185">Reference proteome</keyword>
<dbReference type="EMBL" id="JAADJF010000117">
    <property type="protein sequence ID" value="KAF4438165.1"/>
    <property type="molecule type" value="Genomic_DNA"/>
</dbReference>
<organism evidence="1 2">
    <name type="scientific">Fusarium acutatum</name>
    <dbReference type="NCBI Taxonomy" id="78861"/>
    <lineage>
        <taxon>Eukaryota</taxon>
        <taxon>Fungi</taxon>
        <taxon>Dikarya</taxon>
        <taxon>Ascomycota</taxon>
        <taxon>Pezizomycotina</taxon>
        <taxon>Sordariomycetes</taxon>
        <taxon>Hypocreomycetidae</taxon>
        <taxon>Hypocreales</taxon>
        <taxon>Nectriaceae</taxon>
        <taxon>Fusarium</taxon>
        <taxon>Fusarium fujikuroi species complex</taxon>
    </lineage>
</organism>
<dbReference type="OrthoDB" id="3235083at2759"/>
<proteinExistence type="predicted"/>
<sequence>MSTSLVWNNQNGALAISRDNLRDFYAQSLQNYLPSVCFLVEAHCEVYQMMNCAMSAAIRPGGQPNLSEVAGETVLSYSYSNQSHDGAGFNDQIGSLTIGTNYNMDIQFTNANGAATIVITQHLVINYYTKMLQTEGSGNAVDKTIVDTYTLTVDENGILSAAADPVITDNSTAPDDSMFNSFTGSDGFIRELRGQGDTLQPTSALNIPLSDKATYSFPGGQTSIFKSVQFSDNQDLVASVA</sequence>
<evidence type="ECO:0000313" key="1">
    <source>
        <dbReference type="EMBL" id="KAF4438165.1"/>
    </source>
</evidence>
<reference evidence="1 2" key="1">
    <citation type="submission" date="2020-01" db="EMBL/GenBank/DDBJ databases">
        <title>Identification and distribution of gene clusters putatively required for synthesis of sphingolipid metabolism inhibitors in phylogenetically diverse species of the filamentous fungus Fusarium.</title>
        <authorList>
            <person name="Kim H.-S."/>
            <person name="Busman M."/>
            <person name="Brown D.W."/>
            <person name="Divon H."/>
            <person name="Uhlig S."/>
            <person name="Proctor R.H."/>
        </authorList>
    </citation>
    <scope>NUCLEOTIDE SEQUENCE [LARGE SCALE GENOMIC DNA]</scope>
    <source>
        <strain evidence="1 2">NRRL 13308</strain>
    </source>
</reference>
<accession>A0A8H4NK61</accession>
<gene>
    <name evidence="1" type="ORF">FACUT_5030</name>
</gene>